<gene>
    <name evidence="2" type="ORF">SAMN02745857_00929</name>
</gene>
<keyword evidence="1" id="KW-0472">Membrane</keyword>
<sequence>MYLVYLMAGYVLIFIVRHQLKQLHVHWLWELLIPLAVLAPILPLLLYQFWYRCVLQAPAPDQSDLLKRKHAAAHAAQLPPPRHTAPDNDALAALTAQFGPLPASYRDTVTTVGIAEWATPQGGMLQLLAPSAIATEYAALQQQVDRLDDLRATVLSDERIDFARLLPVLARDGSDWRALLDLDSGRVYGWQPAEAAYFDDVYLSLPQCICTLLDTTVPAEQG</sequence>
<dbReference type="AlphaFoldDB" id="A0A1W1X988"/>
<evidence type="ECO:0000313" key="3">
    <source>
        <dbReference type="Proteomes" id="UP000192761"/>
    </source>
</evidence>
<dbReference type="STRING" id="1121001.SAMN02745857_00929"/>
<evidence type="ECO:0000313" key="2">
    <source>
        <dbReference type="EMBL" id="SMC20380.1"/>
    </source>
</evidence>
<reference evidence="2 3" key="1">
    <citation type="submission" date="2017-04" db="EMBL/GenBank/DDBJ databases">
        <authorList>
            <person name="Afonso C.L."/>
            <person name="Miller P.J."/>
            <person name="Scott M.A."/>
            <person name="Spackman E."/>
            <person name="Goraichik I."/>
            <person name="Dimitrov K.M."/>
            <person name="Suarez D.L."/>
            <person name="Swayne D.E."/>
        </authorList>
    </citation>
    <scope>NUCLEOTIDE SEQUENCE [LARGE SCALE GENOMIC DNA]</scope>
    <source>
        <strain evidence="2 3">DSM 23236</strain>
    </source>
</reference>
<keyword evidence="1" id="KW-1133">Transmembrane helix</keyword>
<proteinExistence type="predicted"/>
<dbReference type="Proteomes" id="UP000192761">
    <property type="component" value="Unassembled WGS sequence"/>
</dbReference>
<name>A0A1W1X988_9NEIS</name>
<evidence type="ECO:0000256" key="1">
    <source>
        <dbReference type="SAM" id="Phobius"/>
    </source>
</evidence>
<dbReference type="EMBL" id="FWXD01000004">
    <property type="protein sequence ID" value="SMC20380.1"/>
    <property type="molecule type" value="Genomic_DNA"/>
</dbReference>
<keyword evidence="1" id="KW-0812">Transmembrane</keyword>
<organism evidence="2 3">
    <name type="scientific">Andreprevotia lacus DSM 23236</name>
    <dbReference type="NCBI Taxonomy" id="1121001"/>
    <lineage>
        <taxon>Bacteria</taxon>
        <taxon>Pseudomonadati</taxon>
        <taxon>Pseudomonadota</taxon>
        <taxon>Betaproteobacteria</taxon>
        <taxon>Neisseriales</taxon>
        <taxon>Chitinibacteraceae</taxon>
        <taxon>Andreprevotia</taxon>
    </lineage>
</organism>
<feature type="transmembrane region" description="Helical" evidence="1">
    <location>
        <begin position="27"/>
        <end position="50"/>
    </location>
</feature>
<evidence type="ECO:0008006" key="4">
    <source>
        <dbReference type="Google" id="ProtNLM"/>
    </source>
</evidence>
<protein>
    <recommendedName>
        <fullName evidence="4">SMI1 / KNR4 family (SUKH-1)</fullName>
    </recommendedName>
</protein>
<keyword evidence="3" id="KW-1185">Reference proteome</keyword>
<accession>A0A1W1X988</accession>